<evidence type="ECO:0000256" key="1">
    <source>
        <dbReference type="ARBA" id="ARBA00009919"/>
    </source>
</evidence>
<dbReference type="PANTHER" id="PTHR10953">
    <property type="entry name" value="UBIQUITIN-ACTIVATING ENZYME E1"/>
    <property type="match status" value="1"/>
</dbReference>
<comment type="catalytic activity">
    <reaction evidence="5">
        <text>[molybdopterin-synthase sulfur-carrier protein]-C-terminal Gly-Gly + ATP + H(+) = [molybdopterin-synthase sulfur-carrier protein]-C-terminal Gly-Gly-AMP + diphosphate</text>
        <dbReference type="Rhea" id="RHEA:43616"/>
        <dbReference type="Rhea" id="RHEA-COMP:12159"/>
        <dbReference type="Rhea" id="RHEA-COMP:12202"/>
        <dbReference type="ChEBI" id="CHEBI:15378"/>
        <dbReference type="ChEBI" id="CHEBI:30616"/>
        <dbReference type="ChEBI" id="CHEBI:33019"/>
        <dbReference type="ChEBI" id="CHEBI:90618"/>
        <dbReference type="ChEBI" id="CHEBI:90778"/>
        <dbReference type="EC" id="2.7.7.80"/>
    </reaction>
</comment>
<comment type="subunit">
    <text evidence="7">Homodimer. Forms a stable heterotetrameric complex of 2 MoeB and 2 MoaD during adenylation of MoaD.</text>
</comment>
<organism evidence="14 15">
    <name type="scientific">Terasakiella brassicae</name>
    <dbReference type="NCBI Taxonomy" id="1634917"/>
    <lineage>
        <taxon>Bacteria</taxon>
        <taxon>Pseudomonadati</taxon>
        <taxon>Pseudomonadota</taxon>
        <taxon>Alphaproteobacteria</taxon>
        <taxon>Rhodospirillales</taxon>
        <taxon>Terasakiellaceae</taxon>
        <taxon>Terasakiella</taxon>
    </lineage>
</organism>
<feature type="domain" description="THIF-type NAD/FAD binding fold" evidence="13">
    <location>
        <begin position="11"/>
        <end position="249"/>
    </location>
</feature>
<dbReference type="CDD" id="cd00757">
    <property type="entry name" value="ThiF_MoeB_HesA_family"/>
    <property type="match status" value="1"/>
</dbReference>
<dbReference type="AlphaFoldDB" id="A0A917C138"/>
<evidence type="ECO:0000259" key="13">
    <source>
        <dbReference type="Pfam" id="PF00899"/>
    </source>
</evidence>
<keyword evidence="2" id="KW-0808">Transferase</keyword>
<dbReference type="GO" id="GO:0004792">
    <property type="term" value="F:thiosulfate-cyanide sulfurtransferase activity"/>
    <property type="evidence" value="ECO:0007669"/>
    <property type="project" value="TreeGrafter"/>
</dbReference>
<dbReference type="InterPro" id="IPR035985">
    <property type="entry name" value="Ubiquitin-activating_enz"/>
</dbReference>
<protein>
    <recommendedName>
        <fullName evidence="9">Molybdopterin-synthase adenylyltransferase</fullName>
        <ecNumber evidence="8">2.7.7.80</ecNumber>
    </recommendedName>
    <alternativeName>
        <fullName evidence="12">MoaD protein adenylase</fullName>
    </alternativeName>
    <alternativeName>
        <fullName evidence="10">Molybdopterin-converting factor subunit 1 adenylase</fullName>
    </alternativeName>
    <alternativeName>
        <fullName evidence="11">Sulfur carrier protein MoaD adenylyltransferase</fullName>
    </alternativeName>
</protein>
<dbReference type="Gene3D" id="3.40.50.720">
    <property type="entry name" value="NAD(P)-binding Rossmann-like Domain"/>
    <property type="match status" value="1"/>
</dbReference>
<reference evidence="14" key="1">
    <citation type="journal article" date="2014" name="Int. J. Syst. Evol. Microbiol.">
        <title>Complete genome sequence of Corynebacterium casei LMG S-19264T (=DSM 44701T), isolated from a smear-ripened cheese.</title>
        <authorList>
            <consortium name="US DOE Joint Genome Institute (JGI-PGF)"/>
            <person name="Walter F."/>
            <person name="Albersmeier A."/>
            <person name="Kalinowski J."/>
            <person name="Ruckert C."/>
        </authorList>
    </citation>
    <scope>NUCLEOTIDE SEQUENCE</scope>
    <source>
        <strain evidence="14">CGMCC 1.15254</strain>
    </source>
</reference>
<dbReference type="PANTHER" id="PTHR10953:SF102">
    <property type="entry name" value="ADENYLYLTRANSFERASE AND SULFURTRANSFERASE MOCS3"/>
    <property type="match status" value="1"/>
</dbReference>
<dbReference type="InterPro" id="IPR000594">
    <property type="entry name" value="ThiF_NAD_FAD-bd"/>
</dbReference>
<dbReference type="RefSeq" id="WP_188663863.1">
    <property type="nucleotide sequence ID" value="NZ_BMHV01000010.1"/>
</dbReference>
<evidence type="ECO:0000256" key="8">
    <source>
        <dbReference type="ARBA" id="ARBA00066884"/>
    </source>
</evidence>
<proteinExistence type="inferred from homology"/>
<sequence>MDFTDEQLQRYARHILLPEVGGEGQAKLLNAKVLVVGAGGLGAPVLMYLAAAGVGTIGIIDDDVVDLSNLQRQIIHATSTLDLPKVESAKERMLAINPGLNIQTYRKRLTPDNILSIIADYDIVADGTDNFETRFLINDACYFAKKTLVSAAILRFDGQLSTFKAHEEGEDKPCYRCIFREPPPPGQVPTCSQAGVLGAICGTMGSLQATEVLKEIMQIGQSMSGRLMIYDALYTDFRTVKVKRDKGCLLCGEHPEIVDLSIHKKE</sequence>
<accession>A0A917C138</accession>
<evidence type="ECO:0000256" key="12">
    <source>
        <dbReference type="ARBA" id="ARBA00078531"/>
    </source>
</evidence>
<dbReference type="SUPFAM" id="SSF69572">
    <property type="entry name" value="Activating enzymes of the ubiquitin-like proteins"/>
    <property type="match status" value="1"/>
</dbReference>
<evidence type="ECO:0000313" key="14">
    <source>
        <dbReference type="EMBL" id="GGF63720.1"/>
    </source>
</evidence>
<gene>
    <name evidence="14" type="ORF">GCM10011332_17160</name>
</gene>
<dbReference type="Proteomes" id="UP000632498">
    <property type="component" value="Unassembled WGS sequence"/>
</dbReference>
<evidence type="ECO:0000256" key="6">
    <source>
        <dbReference type="ARBA" id="ARBA00055169"/>
    </source>
</evidence>
<dbReference type="GO" id="GO:0005524">
    <property type="term" value="F:ATP binding"/>
    <property type="evidence" value="ECO:0007669"/>
    <property type="project" value="UniProtKB-KW"/>
</dbReference>
<name>A0A917C138_9PROT</name>
<evidence type="ECO:0000256" key="5">
    <source>
        <dbReference type="ARBA" id="ARBA00052218"/>
    </source>
</evidence>
<dbReference type="NCBIfam" id="NF004281">
    <property type="entry name" value="PRK05690.1"/>
    <property type="match status" value="1"/>
</dbReference>
<evidence type="ECO:0000256" key="11">
    <source>
        <dbReference type="ARBA" id="ARBA00075328"/>
    </source>
</evidence>
<evidence type="ECO:0000256" key="4">
    <source>
        <dbReference type="ARBA" id="ARBA00022840"/>
    </source>
</evidence>
<comment type="similarity">
    <text evidence="1">Belongs to the HesA/MoeB/ThiF family.</text>
</comment>
<evidence type="ECO:0000256" key="3">
    <source>
        <dbReference type="ARBA" id="ARBA00022741"/>
    </source>
</evidence>
<dbReference type="FunFam" id="3.40.50.720:FF:000033">
    <property type="entry name" value="Adenylyltransferase and sulfurtransferase MOCS3"/>
    <property type="match status" value="1"/>
</dbReference>
<dbReference type="GO" id="GO:0005829">
    <property type="term" value="C:cytosol"/>
    <property type="evidence" value="ECO:0007669"/>
    <property type="project" value="TreeGrafter"/>
</dbReference>
<dbReference type="GO" id="GO:0061605">
    <property type="term" value="F:molybdopterin-synthase adenylyltransferase activity"/>
    <property type="evidence" value="ECO:0007669"/>
    <property type="project" value="UniProtKB-EC"/>
</dbReference>
<dbReference type="InterPro" id="IPR045886">
    <property type="entry name" value="ThiF/MoeB/HesA"/>
</dbReference>
<keyword evidence="4" id="KW-0067">ATP-binding</keyword>
<evidence type="ECO:0000256" key="2">
    <source>
        <dbReference type="ARBA" id="ARBA00022679"/>
    </source>
</evidence>
<evidence type="ECO:0000313" key="15">
    <source>
        <dbReference type="Proteomes" id="UP000632498"/>
    </source>
</evidence>
<reference evidence="14" key="2">
    <citation type="submission" date="2020-09" db="EMBL/GenBank/DDBJ databases">
        <authorList>
            <person name="Sun Q."/>
            <person name="Zhou Y."/>
        </authorList>
    </citation>
    <scope>NUCLEOTIDE SEQUENCE</scope>
    <source>
        <strain evidence="14">CGMCC 1.15254</strain>
    </source>
</reference>
<dbReference type="EC" id="2.7.7.80" evidence="8"/>
<dbReference type="GO" id="GO:0008146">
    <property type="term" value="F:sulfotransferase activity"/>
    <property type="evidence" value="ECO:0007669"/>
    <property type="project" value="TreeGrafter"/>
</dbReference>
<evidence type="ECO:0000256" key="10">
    <source>
        <dbReference type="ARBA" id="ARBA00075110"/>
    </source>
</evidence>
<keyword evidence="3" id="KW-0547">Nucleotide-binding</keyword>
<dbReference type="EMBL" id="BMHV01000010">
    <property type="protein sequence ID" value="GGF63720.1"/>
    <property type="molecule type" value="Genomic_DNA"/>
</dbReference>
<dbReference type="Pfam" id="PF00899">
    <property type="entry name" value="ThiF"/>
    <property type="match status" value="1"/>
</dbReference>
<comment type="function">
    <text evidence="6">Catalyzes the adenylation by ATP of the carboxyl group of the C-terminal glycine of sulfur carrier protein MoaD.</text>
</comment>
<comment type="caution">
    <text evidence="14">The sequence shown here is derived from an EMBL/GenBank/DDBJ whole genome shotgun (WGS) entry which is preliminary data.</text>
</comment>
<keyword evidence="15" id="KW-1185">Reference proteome</keyword>
<evidence type="ECO:0000256" key="9">
    <source>
        <dbReference type="ARBA" id="ARBA00073635"/>
    </source>
</evidence>
<evidence type="ECO:0000256" key="7">
    <source>
        <dbReference type="ARBA" id="ARBA00063809"/>
    </source>
</evidence>
<dbReference type="GO" id="GO:0008641">
    <property type="term" value="F:ubiquitin-like modifier activating enzyme activity"/>
    <property type="evidence" value="ECO:0007669"/>
    <property type="project" value="InterPro"/>
</dbReference>